<keyword evidence="2" id="KW-1185">Reference proteome</keyword>
<dbReference type="AlphaFoldDB" id="A0A2V1DBA9"/>
<dbReference type="EMBL" id="KZ805497">
    <property type="protein sequence ID" value="PVH95416.1"/>
    <property type="molecule type" value="Genomic_DNA"/>
</dbReference>
<sequence>MSNRSISEKLLVRLITSIPDFRKLLFSLLTPTDIATIMYEYDIELTSKERNKYLNLLREIHVSHNNIMLIGRGVTNLPVRVFRPEVYWATRCSHDLIDAVNVGPQLTGESAYHEATTMLSTKSAISNSNFEFVNPNLSVTTRPSSSSDHWEGYHHLYTEYVRLKFGHNDDGRTAFEYIKLYPNACEVGISKSVMYTDLKSRSLDCQSAISKLPFAKNLVCIDLSINTKLYKYTLDKGDYLCTKSTTETDLVIS</sequence>
<evidence type="ECO:0000313" key="2">
    <source>
        <dbReference type="Proteomes" id="UP000244855"/>
    </source>
</evidence>
<dbReference type="Proteomes" id="UP000244855">
    <property type="component" value="Unassembled WGS sequence"/>
</dbReference>
<protein>
    <submittedName>
        <fullName evidence="1">Uncharacterized protein</fullName>
    </submittedName>
</protein>
<accession>A0A2V1DBA9</accession>
<reference evidence="1 2" key="1">
    <citation type="journal article" date="2018" name="Sci. Rep.">
        <title>Comparative genomics provides insights into the lifestyle and reveals functional heterogeneity of dark septate endophytic fungi.</title>
        <authorList>
            <person name="Knapp D.G."/>
            <person name="Nemeth J.B."/>
            <person name="Barry K."/>
            <person name="Hainaut M."/>
            <person name="Henrissat B."/>
            <person name="Johnson J."/>
            <person name="Kuo A."/>
            <person name="Lim J.H.P."/>
            <person name="Lipzen A."/>
            <person name="Nolan M."/>
            <person name="Ohm R.A."/>
            <person name="Tamas L."/>
            <person name="Grigoriev I.V."/>
            <person name="Spatafora J.W."/>
            <person name="Nagy L.G."/>
            <person name="Kovacs G.M."/>
        </authorList>
    </citation>
    <scope>NUCLEOTIDE SEQUENCE [LARGE SCALE GENOMIC DNA]</scope>
    <source>
        <strain evidence="1 2">DSE2036</strain>
    </source>
</reference>
<evidence type="ECO:0000313" key="1">
    <source>
        <dbReference type="EMBL" id="PVH95416.1"/>
    </source>
</evidence>
<name>A0A2V1DBA9_9PLEO</name>
<proteinExistence type="predicted"/>
<organism evidence="1 2">
    <name type="scientific">Periconia macrospinosa</name>
    <dbReference type="NCBI Taxonomy" id="97972"/>
    <lineage>
        <taxon>Eukaryota</taxon>
        <taxon>Fungi</taxon>
        <taxon>Dikarya</taxon>
        <taxon>Ascomycota</taxon>
        <taxon>Pezizomycotina</taxon>
        <taxon>Dothideomycetes</taxon>
        <taxon>Pleosporomycetidae</taxon>
        <taxon>Pleosporales</taxon>
        <taxon>Massarineae</taxon>
        <taxon>Periconiaceae</taxon>
        <taxon>Periconia</taxon>
    </lineage>
</organism>
<dbReference type="OrthoDB" id="3817216at2759"/>
<gene>
    <name evidence="1" type="ORF">DM02DRAFT_660168</name>
</gene>